<dbReference type="OrthoDB" id="66599at2759"/>
<dbReference type="AlphaFoldDB" id="A0A0T6B6M1"/>
<reference evidence="3 4" key="1">
    <citation type="submission" date="2015-09" db="EMBL/GenBank/DDBJ databases">
        <title>Draft genome of the scarab beetle Oryctes borbonicus.</title>
        <authorList>
            <person name="Meyer J.M."/>
            <person name="Markov G.V."/>
            <person name="Baskaran P."/>
            <person name="Herrmann M."/>
            <person name="Sommer R.J."/>
            <person name="Roedelsperger C."/>
        </authorList>
    </citation>
    <scope>NUCLEOTIDE SEQUENCE [LARGE SCALE GENOMIC DNA]</scope>
    <source>
        <strain evidence="3">OB123</strain>
        <tissue evidence="3">Whole animal</tissue>
    </source>
</reference>
<protein>
    <recommendedName>
        <fullName evidence="2">Centrosomal protein CEP104 Zn finger domain-containing protein</fullName>
    </recommendedName>
</protein>
<dbReference type="PANTHER" id="PTHR13371:SF0">
    <property type="entry name" value="CENTROSOMAL PROTEIN OF 104 KDA"/>
    <property type="match status" value="1"/>
</dbReference>
<feature type="region of interest" description="Disordered" evidence="1">
    <location>
        <begin position="72"/>
        <end position="101"/>
    </location>
</feature>
<organism evidence="3 4">
    <name type="scientific">Oryctes borbonicus</name>
    <dbReference type="NCBI Taxonomy" id="1629725"/>
    <lineage>
        <taxon>Eukaryota</taxon>
        <taxon>Metazoa</taxon>
        <taxon>Ecdysozoa</taxon>
        <taxon>Arthropoda</taxon>
        <taxon>Hexapoda</taxon>
        <taxon>Insecta</taxon>
        <taxon>Pterygota</taxon>
        <taxon>Neoptera</taxon>
        <taxon>Endopterygota</taxon>
        <taxon>Coleoptera</taxon>
        <taxon>Polyphaga</taxon>
        <taxon>Scarabaeiformia</taxon>
        <taxon>Scarabaeidae</taxon>
        <taxon>Dynastinae</taxon>
        <taxon>Oryctes</taxon>
    </lineage>
</organism>
<feature type="domain" description="Centrosomal protein CEP104 Zn finger" evidence="2">
    <location>
        <begin position="107"/>
        <end position="216"/>
    </location>
</feature>
<name>A0A0T6B6M1_9SCAR</name>
<dbReference type="GO" id="GO:0005929">
    <property type="term" value="C:cilium"/>
    <property type="evidence" value="ECO:0007669"/>
    <property type="project" value="TreeGrafter"/>
</dbReference>
<evidence type="ECO:0000256" key="1">
    <source>
        <dbReference type="SAM" id="MobiDB-lite"/>
    </source>
</evidence>
<dbReference type="PANTHER" id="PTHR13371">
    <property type="entry name" value="GLYCINE-, GLUTAMATE-, THIENYLCYCLOHEXYLPIPERIDINE-BINDING PROTEIN"/>
    <property type="match status" value="1"/>
</dbReference>
<keyword evidence="4" id="KW-1185">Reference proteome</keyword>
<evidence type="ECO:0000259" key="2">
    <source>
        <dbReference type="Pfam" id="PF21039"/>
    </source>
</evidence>
<sequence length="238" mass="26617">MLDRNRVIQNAISANPECISPEPNHNIKNGINKCQSSSNIPHLATNNCDQNEAITGSNKNYTLTKSISGNNIGINGQKKTENENSTSSASGISSPSNNSQKEDEEKHCLFCQQSEATILSVSNSMNSHYWRSCPMLVRCKACSQVVEVSALIEHLLMECEQREQYTQCSQCTEAVKLDEYECHSDKCTELTEGCNRCPLCHANIEDEENSWKIHLMGEKACTKNNRVKNLQKQVKIKT</sequence>
<comment type="caution">
    <text evidence="3">The sequence shown here is derived from an EMBL/GenBank/DDBJ whole genome shotgun (WGS) entry which is preliminary data.</text>
</comment>
<proteinExistence type="predicted"/>
<dbReference type="InterPro" id="IPR048738">
    <property type="entry name" value="CEP104_Znf"/>
</dbReference>
<dbReference type="InterPro" id="IPR052607">
    <property type="entry name" value="CEP104-like"/>
</dbReference>
<dbReference type="EMBL" id="LJIG01009563">
    <property type="protein sequence ID" value="KRT82830.1"/>
    <property type="molecule type" value="Genomic_DNA"/>
</dbReference>
<accession>A0A0T6B6M1</accession>
<evidence type="ECO:0000313" key="4">
    <source>
        <dbReference type="Proteomes" id="UP000051574"/>
    </source>
</evidence>
<dbReference type="Pfam" id="PF21039">
    <property type="entry name" value="CEP104_ZnF"/>
    <property type="match status" value="1"/>
</dbReference>
<dbReference type="Proteomes" id="UP000051574">
    <property type="component" value="Unassembled WGS sequence"/>
</dbReference>
<gene>
    <name evidence="3" type="ORF">AMK59_3059</name>
</gene>
<feature type="compositionally biased region" description="Low complexity" evidence="1">
    <location>
        <begin position="83"/>
        <end position="99"/>
    </location>
</feature>
<evidence type="ECO:0000313" key="3">
    <source>
        <dbReference type="EMBL" id="KRT82830.1"/>
    </source>
</evidence>